<name>A0ABR3F6R8_9AGAR</name>
<evidence type="ECO:0000313" key="3">
    <source>
        <dbReference type="Proteomes" id="UP001465976"/>
    </source>
</evidence>
<comment type="caution">
    <text evidence="2">The sequence shown here is derived from an EMBL/GenBank/DDBJ whole genome shotgun (WGS) entry which is preliminary data.</text>
</comment>
<evidence type="ECO:0000313" key="2">
    <source>
        <dbReference type="EMBL" id="KAL0570952.1"/>
    </source>
</evidence>
<feature type="region of interest" description="Disordered" evidence="1">
    <location>
        <begin position="41"/>
        <end position="151"/>
    </location>
</feature>
<dbReference type="Proteomes" id="UP001465976">
    <property type="component" value="Unassembled WGS sequence"/>
</dbReference>
<evidence type="ECO:0000256" key="1">
    <source>
        <dbReference type="SAM" id="MobiDB-lite"/>
    </source>
</evidence>
<organism evidence="2 3">
    <name type="scientific">Marasmius crinis-equi</name>
    <dbReference type="NCBI Taxonomy" id="585013"/>
    <lineage>
        <taxon>Eukaryota</taxon>
        <taxon>Fungi</taxon>
        <taxon>Dikarya</taxon>
        <taxon>Basidiomycota</taxon>
        <taxon>Agaricomycotina</taxon>
        <taxon>Agaricomycetes</taxon>
        <taxon>Agaricomycetidae</taxon>
        <taxon>Agaricales</taxon>
        <taxon>Marasmiineae</taxon>
        <taxon>Marasmiaceae</taxon>
        <taxon>Marasmius</taxon>
    </lineage>
</organism>
<reference evidence="2 3" key="1">
    <citation type="submission" date="2024-02" db="EMBL/GenBank/DDBJ databases">
        <title>A draft genome for the cacao thread blight pathogen Marasmius crinis-equi.</title>
        <authorList>
            <person name="Cohen S.P."/>
            <person name="Baruah I.K."/>
            <person name="Amoako-Attah I."/>
            <person name="Bukari Y."/>
            <person name="Meinhardt L.W."/>
            <person name="Bailey B.A."/>
        </authorList>
    </citation>
    <scope>NUCLEOTIDE SEQUENCE [LARGE SCALE GENOMIC DNA]</scope>
    <source>
        <strain evidence="2 3">GH-76</strain>
    </source>
</reference>
<feature type="compositionally biased region" description="Basic and acidic residues" evidence="1">
    <location>
        <begin position="79"/>
        <end position="92"/>
    </location>
</feature>
<protein>
    <submittedName>
        <fullName evidence="2">Uncharacterized protein</fullName>
    </submittedName>
</protein>
<accession>A0ABR3F6R8</accession>
<proteinExistence type="predicted"/>
<feature type="compositionally biased region" description="Basic and acidic residues" evidence="1">
    <location>
        <begin position="231"/>
        <end position="243"/>
    </location>
</feature>
<feature type="compositionally biased region" description="Polar residues" evidence="1">
    <location>
        <begin position="244"/>
        <end position="254"/>
    </location>
</feature>
<feature type="compositionally biased region" description="Low complexity" evidence="1">
    <location>
        <begin position="106"/>
        <end position="117"/>
    </location>
</feature>
<sequence>MYRDIEALRKLKRTELQQIAAQENIKANQKSATIIQQLLDKYPRGVPRKATPAVSFGPRTQRSTKAVPGQASRSFPLKHTADGGESPTRDEQGGDDEPISSGSLPRTRQSRTAQQTETTEERATRLPKRARVSDHDAVIPSPQKKQRVGPSAKNVRYVLREMKQHVDELPKLQDSVCEIADLLEEAQQQMAGIHTEAEEMVWLRWCVEEDVVKKMKKDQSLIDGTTLLGSDSEKGAAWRKSKEGQQSSKGETAP</sequence>
<gene>
    <name evidence="2" type="ORF">V5O48_011009</name>
</gene>
<keyword evidence="3" id="KW-1185">Reference proteome</keyword>
<feature type="region of interest" description="Disordered" evidence="1">
    <location>
        <begin position="222"/>
        <end position="254"/>
    </location>
</feature>
<dbReference type="EMBL" id="JBAHYK010000849">
    <property type="protein sequence ID" value="KAL0570952.1"/>
    <property type="molecule type" value="Genomic_DNA"/>
</dbReference>